<feature type="domain" description="Histidine kinase/HSP90-like ATPase" evidence="10">
    <location>
        <begin position="322"/>
        <end position="420"/>
    </location>
</feature>
<gene>
    <name evidence="11" type="ORF">AERYTH_10870</name>
</gene>
<dbReference type="SMART" id="SM00387">
    <property type="entry name" value="HATPase_c"/>
    <property type="match status" value="1"/>
</dbReference>
<evidence type="ECO:0000256" key="4">
    <source>
        <dbReference type="ARBA" id="ARBA00022679"/>
    </source>
</evidence>
<dbReference type="Proteomes" id="UP000067689">
    <property type="component" value="Chromosome"/>
</dbReference>
<evidence type="ECO:0000256" key="3">
    <source>
        <dbReference type="ARBA" id="ARBA00022553"/>
    </source>
</evidence>
<keyword evidence="4" id="KW-0808">Transferase</keyword>
<feature type="transmembrane region" description="Helical" evidence="9">
    <location>
        <begin position="71"/>
        <end position="87"/>
    </location>
</feature>
<organism evidence="11 12">
    <name type="scientific">Aeromicrobium erythreum</name>
    <dbReference type="NCBI Taxonomy" id="2041"/>
    <lineage>
        <taxon>Bacteria</taxon>
        <taxon>Bacillati</taxon>
        <taxon>Actinomycetota</taxon>
        <taxon>Actinomycetes</taxon>
        <taxon>Propionibacteriales</taxon>
        <taxon>Nocardioidaceae</taxon>
        <taxon>Aeromicrobium</taxon>
    </lineage>
</organism>
<protein>
    <recommendedName>
        <fullName evidence="2">histidine kinase</fullName>
        <ecNumber evidence="2">2.7.13.3</ecNumber>
    </recommendedName>
</protein>
<evidence type="ECO:0000313" key="11">
    <source>
        <dbReference type="EMBL" id="ALX05168.1"/>
    </source>
</evidence>
<dbReference type="KEGG" id="aer:AERYTH_10870"/>
<proteinExistence type="predicted"/>
<evidence type="ECO:0000256" key="8">
    <source>
        <dbReference type="ARBA" id="ARBA00023012"/>
    </source>
</evidence>
<evidence type="ECO:0000256" key="6">
    <source>
        <dbReference type="ARBA" id="ARBA00022777"/>
    </source>
</evidence>
<feature type="transmembrane region" description="Helical" evidence="9">
    <location>
        <begin position="120"/>
        <end position="140"/>
    </location>
</feature>
<dbReference type="InterPro" id="IPR003594">
    <property type="entry name" value="HATPase_dom"/>
</dbReference>
<evidence type="ECO:0000256" key="1">
    <source>
        <dbReference type="ARBA" id="ARBA00000085"/>
    </source>
</evidence>
<evidence type="ECO:0000256" key="9">
    <source>
        <dbReference type="SAM" id="Phobius"/>
    </source>
</evidence>
<dbReference type="SUPFAM" id="SSF55874">
    <property type="entry name" value="ATPase domain of HSP90 chaperone/DNA topoisomerase II/histidine kinase"/>
    <property type="match status" value="1"/>
</dbReference>
<dbReference type="GO" id="GO:0000155">
    <property type="term" value="F:phosphorelay sensor kinase activity"/>
    <property type="evidence" value="ECO:0007669"/>
    <property type="project" value="InterPro"/>
</dbReference>
<dbReference type="STRING" id="2041.AERYTH_10870"/>
<name>A0A0U4AXU7_9ACTN</name>
<feature type="transmembrane region" description="Helical" evidence="9">
    <location>
        <begin position="93"/>
        <end position="113"/>
    </location>
</feature>
<comment type="catalytic activity">
    <reaction evidence="1">
        <text>ATP + protein L-histidine = ADP + protein N-phospho-L-histidine.</text>
        <dbReference type="EC" id="2.7.13.3"/>
    </reaction>
</comment>
<dbReference type="EC" id="2.7.13.3" evidence="2"/>
<keyword evidence="6" id="KW-0418">Kinase</keyword>
<dbReference type="Gene3D" id="3.30.565.10">
    <property type="entry name" value="Histidine kinase-like ATPase, C-terminal domain"/>
    <property type="match status" value="1"/>
</dbReference>
<dbReference type="CDD" id="cd16917">
    <property type="entry name" value="HATPase_UhpB-NarQ-NarX-like"/>
    <property type="match status" value="1"/>
</dbReference>
<dbReference type="EMBL" id="CP011502">
    <property type="protein sequence ID" value="ALX05168.1"/>
    <property type="molecule type" value="Genomic_DNA"/>
</dbReference>
<feature type="transmembrane region" description="Helical" evidence="9">
    <location>
        <begin position="160"/>
        <end position="179"/>
    </location>
</feature>
<keyword evidence="12" id="KW-1185">Reference proteome</keyword>
<evidence type="ECO:0000313" key="12">
    <source>
        <dbReference type="Proteomes" id="UP000067689"/>
    </source>
</evidence>
<dbReference type="InterPro" id="IPR011712">
    <property type="entry name" value="Sig_transdc_His_kin_sub3_dim/P"/>
</dbReference>
<keyword evidence="5" id="KW-0547">Nucleotide-binding</keyword>
<accession>A0A0U4AXU7</accession>
<evidence type="ECO:0000256" key="2">
    <source>
        <dbReference type="ARBA" id="ARBA00012438"/>
    </source>
</evidence>
<dbReference type="RefSeq" id="WP_067858432.1">
    <property type="nucleotide sequence ID" value="NZ_CP011502.1"/>
</dbReference>
<dbReference type="PATRIC" id="fig|2041.4.peg.2274"/>
<keyword evidence="8" id="KW-0902">Two-component regulatory system</keyword>
<dbReference type="PANTHER" id="PTHR24421:SF10">
    <property type="entry name" value="NITRATE_NITRITE SENSOR PROTEIN NARQ"/>
    <property type="match status" value="1"/>
</dbReference>
<dbReference type="Gene3D" id="1.20.5.1930">
    <property type="match status" value="1"/>
</dbReference>
<dbReference type="InterPro" id="IPR036890">
    <property type="entry name" value="HATPase_C_sf"/>
</dbReference>
<feature type="transmembrane region" description="Helical" evidence="9">
    <location>
        <begin position="21"/>
        <end position="42"/>
    </location>
</feature>
<dbReference type="GO" id="GO:0016020">
    <property type="term" value="C:membrane"/>
    <property type="evidence" value="ECO:0007669"/>
    <property type="project" value="InterPro"/>
</dbReference>
<keyword evidence="9" id="KW-1133">Transmembrane helix</keyword>
<dbReference type="AlphaFoldDB" id="A0A0U4AXU7"/>
<reference evidence="11 12" key="1">
    <citation type="journal article" date="1991" name="Int. J. Syst. Bacteriol.">
        <title>Description of the erythromycin-producing bacterium Arthrobacter sp. strain NRRL B-3381 as Aeromicrobium erythreum gen. nov., sp. nov.</title>
        <authorList>
            <person name="Miller E.S."/>
            <person name="Woese C.R."/>
            <person name="Brenner S."/>
        </authorList>
    </citation>
    <scope>NUCLEOTIDE SEQUENCE [LARGE SCALE GENOMIC DNA]</scope>
    <source>
        <strain evidence="11 12">AR18</strain>
    </source>
</reference>
<dbReference type="GO" id="GO:0046983">
    <property type="term" value="F:protein dimerization activity"/>
    <property type="evidence" value="ECO:0007669"/>
    <property type="project" value="InterPro"/>
</dbReference>
<dbReference type="PANTHER" id="PTHR24421">
    <property type="entry name" value="NITRATE/NITRITE SENSOR PROTEIN NARX-RELATED"/>
    <property type="match status" value="1"/>
</dbReference>
<keyword evidence="3" id="KW-0597">Phosphoprotein</keyword>
<sequence>MSILDRSWTRPRPTRAQLATDVVLGVVAALVSVASVQVYASASGVSTGWKGVEAYLWFGLGGLALCWRRQYPLTVLVVVSAVFIVVGERLLELGAVFTIQMVLFAALYAAWAWSRRPRSLMVVTLVVLVGMFGWLLWSFGRDLMPPLGEQTGLLPPKVALIVYSVALNVMYFFGAIAWGQAAYLSARRSALVEDQRERERAVQDVEQRQAVQAERVRIARDLHDVVAHHVSGIGVQAAGASRLLEARPERAREALGAIETSSRQAVAQMHQIVGLLRSDDDAAPSDRGPQPGLDDVRQLAVTTDRPSVEVHCVGETFPVPDTVGLSLYRVAQEALSNVRRHSAATSARVTLRHLSEPGERAAVEVEVLDDGPTRSTPREDGGGFGLDGIRERVAMHGGLADIGPRPAGGFRVRVRIPVDREDA</sequence>
<feature type="transmembrane region" description="Helical" evidence="9">
    <location>
        <begin position="48"/>
        <end position="66"/>
    </location>
</feature>
<dbReference type="InterPro" id="IPR050482">
    <property type="entry name" value="Sensor_HK_TwoCompSys"/>
</dbReference>
<evidence type="ECO:0000256" key="7">
    <source>
        <dbReference type="ARBA" id="ARBA00022840"/>
    </source>
</evidence>
<keyword evidence="7" id="KW-0067">ATP-binding</keyword>
<dbReference type="Pfam" id="PF02518">
    <property type="entry name" value="HATPase_c"/>
    <property type="match status" value="1"/>
</dbReference>
<dbReference type="OrthoDB" id="227596at2"/>
<dbReference type="GO" id="GO:0005524">
    <property type="term" value="F:ATP binding"/>
    <property type="evidence" value="ECO:0007669"/>
    <property type="project" value="UniProtKB-KW"/>
</dbReference>
<evidence type="ECO:0000259" key="10">
    <source>
        <dbReference type="SMART" id="SM00387"/>
    </source>
</evidence>
<keyword evidence="9" id="KW-0812">Transmembrane</keyword>
<dbReference type="Pfam" id="PF07730">
    <property type="entry name" value="HisKA_3"/>
    <property type="match status" value="1"/>
</dbReference>
<keyword evidence="9" id="KW-0472">Membrane</keyword>
<evidence type="ECO:0000256" key="5">
    <source>
        <dbReference type="ARBA" id="ARBA00022741"/>
    </source>
</evidence>